<organism evidence="3 4">
    <name type="scientific">Candidatus Nitrospira kreftii</name>
    <dbReference type="NCBI Taxonomy" id="2652173"/>
    <lineage>
        <taxon>Bacteria</taxon>
        <taxon>Pseudomonadati</taxon>
        <taxon>Nitrospirota</taxon>
        <taxon>Nitrospiria</taxon>
        <taxon>Nitrospirales</taxon>
        <taxon>Nitrospiraceae</taxon>
        <taxon>Nitrospira</taxon>
    </lineage>
</organism>
<dbReference type="InterPro" id="IPR003423">
    <property type="entry name" value="OMP_efflux"/>
</dbReference>
<keyword evidence="2" id="KW-0812">Transmembrane</keyword>
<keyword evidence="2" id="KW-1133">Transmembrane helix</keyword>
<proteinExistence type="inferred from homology"/>
<feature type="transmembrane region" description="Helical" evidence="2">
    <location>
        <begin position="7"/>
        <end position="24"/>
    </location>
</feature>
<dbReference type="PANTHER" id="PTHR30203:SF24">
    <property type="entry name" value="BLR4935 PROTEIN"/>
    <property type="match status" value="1"/>
</dbReference>
<name>A0A7S8IZP4_9BACT</name>
<dbReference type="AlphaFoldDB" id="A0A7S8IZP4"/>
<dbReference type="EMBL" id="CP047423">
    <property type="protein sequence ID" value="QPD04471.1"/>
    <property type="molecule type" value="Genomic_DNA"/>
</dbReference>
<reference evidence="3 4" key="1">
    <citation type="journal article" date="2020" name="ISME J.">
        <title>Enrichment and physiological characterization of a novel comammox Nitrospira indicates ammonium inhibition of complete nitrification.</title>
        <authorList>
            <person name="Sakoula D."/>
            <person name="Koch H."/>
            <person name="Frank J."/>
            <person name="Jetten M.S.M."/>
            <person name="van Kessel M.A.H.J."/>
            <person name="Lucker S."/>
        </authorList>
    </citation>
    <scope>NUCLEOTIDE SEQUENCE [LARGE SCALE GENOMIC DNA]</scope>
    <source>
        <strain evidence="3">Comreactor17</strain>
    </source>
</reference>
<dbReference type="KEGG" id="nkf:Nkreftii_002245"/>
<dbReference type="SUPFAM" id="SSF56954">
    <property type="entry name" value="Outer membrane efflux proteins (OEP)"/>
    <property type="match status" value="1"/>
</dbReference>
<comment type="similarity">
    <text evidence="1">Belongs to the outer membrane factor (OMF) (TC 1.B.17) family.</text>
</comment>
<dbReference type="InterPro" id="IPR010131">
    <property type="entry name" value="MdtP/NodT-like"/>
</dbReference>
<accession>A0A7S8IZP4</accession>
<sequence>MTIVGRTCLRLSTIVALMLLLVIWNEEQSRAQNIERSYSLPDVIGLAIDHNPRPAGAIGAIDIQQGLVIQAGAYPNPSIAGRGGRGSLRDAGVLGPGVFSEAPPNTAAEYNAQVSQPFEWPPKREARKNAAQAGLEGAIVGYDETLLHLRADVKLAFWTLLSAQRSLQLAKENLAIIEDIRQTVDRRVELGEAPRFEAIKAEVEVLKAEQRVTREENNVEVSRVVLDSLTAGSLGPRYSIEGEFERIPAALERTKLVEDALQQHPTLRRLRKVIEESGRTVDFERQARVPNLTVQGGYWREIGREAVQGGLSLPFPIWYQRQGEIASALGTLRREEANLLRVRYDFIRQVNQHFRDATTAGRLVVVFEQGLLRKTQVALHMAQFSFKRGESSLLQVLDAQRVHREIMLDYWQARHDLSIATTQLERFVGQSLYVR</sequence>
<dbReference type="Gene3D" id="1.20.1600.10">
    <property type="entry name" value="Outer membrane efflux proteins (OEP)"/>
    <property type="match status" value="1"/>
</dbReference>
<evidence type="ECO:0000256" key="1">
    <source>
        <dbReference type="ARBA" id="ARBA00007613"/>
    </source>
</evidence>
<dbReference type="Proteomes" id="UP000593737">
    <property type="component" value="Chromosome"/>
</dbReference>
<dbReference type="GO" id="GO:0015562">
    <property type="term" value="F:efflux transmembrane transporter activity"/>
    <property type="evidence" value="ECO:0007669"/>
    <property type="project" value="InterPro"/>
</dbReference>
<keyword evidence="2" id="KW-0472">Membrane</keyword>
<evidence type="ECO:0000313" key="4">
    <source>
        <dbReference type="Proteomes" id="UP000593737"/>
    </source>
</evidence>
<keyword evidence="3" id="KW-0449">Lipoprotein</keyword>
<evidence type="ECO:0000313" key="3">
    <source>
        <dbReference type="EMBL" id="QPD04471.1"/>
    </source>
</evidence>
<evidence type="ECO:0000256" key="2">
    <source>
        <dbReference type="SAM" id="Phobius"/>
    </source>
</evidence>
<gene>
    <name evidence="3" type="ORF">Nkreftii_002245</name>
</gene>
<protein>
    <submittedName>
        <fullName evidence="3">Putative Heavy metal efflux system, outer membrane lipoprotein</fullName>
    </submittedName>
</protein>
<dbReference type="PANTHER" id="PTHR30203">
    <property type="entry name" value="OUTER MEMBRANE CATION EFFLUX PROTEIN"/>
    <property type="match status" value="1"/>
</dbReference>
<dbReference type="Pfam" id="PF02321">
    <property type="entry name" value="OEP"/>
    <property type="match status" value="2"/>
</dbReference>